<keyword evidence="10" id="KW-1185">Reference proteome</keyword>
<evidence type="ECO:0000256" key="7">
    <source>
        <dbReference type="ARBA" id="ARBA00023237"/>
    </source>
</evidence>
<keyword evidence="4" id="KW-0812">Transmembrane</keyword>
<evidence type="ECO:0000313" key="9">
    <source>
        <dbReference type="EMBL" id="MRU14161.1"/>
    </source>
</evidence>
<proteinExistence type="inferred from homology"/>
<dbReference type="InterPro" id="IPR005017">
    <property type="entry name" value="OMPP1/FadL/TodX"/>
</dbReference>
<keyword evidence="5 8" id="KW-0732">Signal</keyword>
<sequence>MKKLAFAAAALTAAAGTATAGGIDRSGQSIGALFQEGNYAELSFGTVSPSVSGSVVGLASGDMADTYWQLGAAYKQQLTEKLSYAIIFDQPFGADASYPVATGYPLAGTTAELNSSAITGALRYRMDNGFGVHGGLRLQRVDANSTIVIGGAQAYNVTGRGDYGVGYLAGVSYERPEIALRVSLTYNSKISSDHDTIENSAVGLGRFSVTEIETPQSINLDFQTGVAQNTLVFGGVRWVDWSDFVIDPADYRTAFGSPFLSYTDDTYTYTLGVGRRFNDTWSGSVSMTYEDGDSSTPVSNLGPTSGKFGITLGTRYQKDNLSISSGVNVTWIGNATTNVPVGLGVTAPSNFSDNTAVGFGFKVGWNY</sequence>
<keyword evidence="7" id="KW-0998">Cell outer membrane</keyword>
<feature type="chain" id="PRO_5032478059" description="Long-chain fatty acid transport protein" evidence="8">
    <location>
        <begin position="21"/>
        <end position="367"/>
    </location>
</feature>
<comment type="subcellular location">
    <subcellularLocation>
        <location evidence="1">Cell outer membrane</location>
        <topology evidence="1">Multi-pass membrane protein</topology>
    </subcellularLocation>
</comment>
<keyword evidence="6" id="KW-0472">Membrane</keyword>
<evidence type="ECO:0008006" key="11">
    <source>
        <dbReference type="Google" id="ProtNLM"/>
    </source>
</evidence>
<evidence type="ECO:0000256" key="4">
    <source>
        <dbReference type="ARBA" id="ARBA00022692"/>
    </source>
</evidence>
<feature type="signal peptide" evidence="8">
    <location>
        <begin position="1"/>
        <end position="20"/>
    </location>
</feature>
<dbReference type="GO" id="GO:0015483">
    <property type="term" value="F:long-chain fatty acid transporting porin activity"/>
    <property type="evidence" value="ECO:0007669"/>
    <property type="project" value="TreeGrafter"/>
</dbReference>
<dbReference type="OrthoDB" id="6679728at2"/>
<dbReference type="PANTHER" id="PTHR35093">
    <property type="entry name" value="OUTER MEMBRANE PROTEIN NMB0088-RELATED"/>
    <property type="match status" value="1"/>
</dbReference>
<comment type="caution">
    <text evidence="9">The sequence shown here is derived from an EMBL/GenBank/DDBJ whole genome shotgun (WGS) entry which is preliminary data.</text>
</comment>
<dbReference type="Proteomes" id="UP000564704">
    <property type="component" value="Unassembled WGS sequence"/>
</dbReference>
<name>A0A844CFX3_9RHOB</name>
<evidence type="ECO:0000256" key="1">
    <source>
        <dbReference type="ARBA" id="ARBA00004571"/>
    </source>
</evidence>
<dbReference type="SUPFAM" id="SSF56935">
    <property type="entry name" value="Porins"/>
    <property type="match status" value="1"/>
</dbReference>
<evidence type="ECO:0000256" key="3">
    <source>
        <dbReference type="ARBA" id="ARBA00022452"/>
    </source>
</evidence>
<organism evidence="9 10">
    <name type="scientific">Roseovarius bejariae</name>
    <dbReference type="NCBI Taxonomy" id="2576383"/>
    <lineage>
        <taxon>Bacteria</taxon>
        <taxon>Pseudomonadati</taxon>
        <taxon>Pseudomonadota</taxon>
        <taxon>Alphaproteobacteria</taxon>
        <taxon>Rhodobacterales</taxon>
        <taxon>Roseobacteraceae</taxon>
        <taxon>Roseovarius</taxon>
    </lineage>
</organism>
<dbReference type="GO" id="GO:0009279">
    <property type="term" value="C:cell outer membrane"/>
    <property type="evidence" value="ECO:0007669"/>
    <property type="project" value="UniProtKB-SubCell"/>
</dbReference>
<evidence type="ECO:0000256" key="8">
    <source>
        <dbReference type="SAM" id="SignalP"/>
    </source>
</evidence>
<accession>A0A844CFX3</accession>
<evidence type="ECO:0000313" key="10">
    <source>
        <dbReference type="Proteomes" id="UP000564704"/>
    </source>
</evidence>
<dbReference type="Gene3D" id="2.40.160.60">
    <property type="entry name" value="Outer membrane protein transport protein (OMPP1/FadL/TodX)"/>
    <property type="match status" value="1"/>
</dbReference>
<dbReference type="PANTHER" id="PTHR35093:SF8">
    <property type="entry name" value="OUTER MEMBRANE PROTEIN NMB0088-RELATED"/>
    <property type="match status" value="1"/>
</dbReference>
<comment type="similarity">
    <text evidence="2">Belongs to the OmpP1/FadL family.</text>
</comment>
<evidence type="ECO:0000256" key="5">
    <source>
        <dbReference type="ARBA" id="ARBA00022729"/>
    </source>
</evidence>
<evidence type="ECO:0000256" key="6">
    <source>
        <dbReference type="ARBA" id="ARBA00023136"/>
    </source>
</evidence>
<dbReference type="EMBL" id="SZWE01000001">
    <property type="protein sequence ID" value="MRU14161.1"/>
    <property type="molecule type" value="Genomic_DNA"/>
</dbReference>
<dbReference type="AlphaFoldDB" id="A0A844CFX3"/>
<evidence type="ECO:0000256" key="2">
    <source>
        <dbReference type="ARBA" id="ARBA00008163"/>
    </source>
</evidence>
<reference evidence="9 10" key="1">
    <citation type="submission" date="2019-05" db="EMBL/GenBank/DDBJ databases">
        <title>Roseovarius bejariae sp. nov., a moderately halophylic bacterium isolated from a saline soil in Rambla Salada (Murcia).</title>
        <authorList>
            <person name="Castro D.J."/>
            <person name="Gomez-Altuve A."/>
            <person name="Reina J.C."/>
            <person name="Rodriguez M."/>
            <person name="Sampedro I."/>
            <person name="Llamas I."/>
            <person name="Martinez-Checa F."/>
        </authorList>
    </citation>
    <scope>NUCLEOTIDE SEQUENCE [LARGE SCALE GENOMIC DNA]</scope>
    <source>
        <strain evidence="9 10">A21</strain>
    </source>
</reference>
<gene>
    <name evidence="9" type="ORF">FDP25_01840</name>
</gene>
<dbReference type="RefSeq" id="WP_154148468.1">
    <property type="nucleotide sequence ID" value="NZ_SZWE01000001.1"/>
</dbReference>
<protein>
    <recommendedName>
        <fullName evidence="11">Long-chain fatty acid transport protein</fullName>
    </recommendedName>
</protein>
<keyword evidence="3" id="KW-1134">Transmembrane beta strand</keyword>